<dbReference type="Proteomes" id="UP000799537">
    <property type="component" value="Unassembled WGS sequence"/>
</dbReference>
<dbReference type="GeneID" id="54571291"/>
<evidence type="ECO:0000256" key="7">
    <source>
        <dbReference type="ARBA" id="ARBA00023326"/>
    </source>
</evidence>
<evidence type="ECO:0000259" key="11">
    <source>
        <dbReference type="PROSITE" id="PS51910"/>
    </source>
</evidence>
<feature type="signal peptide" evidence="10">
    <location>
        <begin position="1"/>
        <end position="17"/>
    </location>
</feature>
<proteinExistence type="inferred from homology"/>
<keyword evidence="6 8" id="KW-0326">Glycosidase</keyword>
<dbReference type="GO" id="GO:0000272">
    <property type="term" value="P:polysaccharide catabolic process"/>
    <property type="evidence" value="ECO:0007669"/>
    <property type="project" value="UniProtKB-KW"/>
</dbReference>
<evidence type="ECO:0000256" key="3">
    <source>
        <dbReference type="ARBA" id="ARBA00022801"/>
    </source>
</evidence>
<feature type="chain" id="PRO_5025480594" description="chitinase" evidence="10">
    <location>
        <begin position="18"/>
        <end position="393"/>
    </location>
</feature>
<evidence type="ECO:0000313" key="12">
    <source>
        <dbReference type="EMBL" id="KAF2162895.1"/>
    </source>
</evidence>
<keyword evidence="3 8" id="KW-0378">Hydrolase</keyword>
<comment type="catalytic activity">
    <reaction evidence="1">
        <text>Random endo-hydrolysis of N-acetyl-beta-D-glucosaminide (1-&gt;4)-beta-linkages in chitin and chitodextrins.</text>
        <dbReference type="EC" id="3.2.1.14"/>
    </reaction>
</comment>
<dbReference type="EMBL" id="ML993611">
    <property type="protein sequence ID" value="KAF2162895.1"/>
    <property type="molecule type" value="Genomic_DNA"/>
</dbReference>
<organism evidence="12 13">
    <name type="scientific">Zasmidium cellare ATCC 36951</name>
    <dbReference type="NCBI Taxonomy" id="1080233"/>
    <lineage>
        <taxon>Eukaryota</taxon>
        <taxon>Fungi</taxon>
        <taxon>Dikarya</taxon>
        <taxon>Ascomycota</taxon>
        <taxon>Pezizomycotina</taxon>
        <taxon>Dothideomycetes</taxon>
        <taxon>Dothideomycetidae</taxon>
        <taxon>Mycosphaerellales</taxon>
        <taxon>Mycosphaerellaceae</taxon>
        <taxon>Zasmidium</taxon>
    </lineage>
</organism>
<evidence type="ECO:0000313" key="13">
    <source>
        <dbReference type="Proteomes" id="UP000799537"/>
    </source>
</evidence>
<dbReference type="EC" id="3.2.1.14" evidence="2"/>
<keyword evidence="4" id="KW-0146">Chitin degradation</keyword>
<accession>A0A6A6C774</accession>
<evidence type="ECO:0000256" key="1">
    <source>
        <dbReference type="ARBA" id="ARBA00000822"/>
    </source>
</evidence>
<dbReference type="PANTHER" id="PTHR45708">
    <property type="entry name" value="ENDOCHITINASE"/>
    <property type="match status" value="1"/>
</dbReference>
<dbReference type="OrthoDB" id="3012298at2759"/>
<dbReference type="GO" id="GO:0005576">
    <property type="term" value="C:extracellular region"/>
    <property type="evidence" value="ECO:0007669"/>
    <property type="project" value="TreeGrafter"/>
</dbReference>
<keyword evidence="5" id="KW-0119">Carbohydrate metabolism</keyword>
<keyword evidence="10" id="KW-0732">Signal</keyword>
<evidence type="ECO:0000256" key="6">
    <source>
        <dbReference type="ARBA" id="ARBA00023295"/>
    </source>
</evidence>
<evidence type="ECO:0000256" key="10">
    <source>
        <dbReference type="SAM" id="SignalP"/>
    </source>
</evidence>
<protein>
    <recommendedName>
        <fullName evidence="2">chitinase</fullName>
        <ecNumber evidence="2">3.2.1.14</ecNumber>
    </recommendedName>
</protein>
<evidence type="ECO:0000256" key="8">
    <source>
        <dbReference type="RuleBase" id="RU000489"/>
    </source>
</evidence>
<name>A0A6A6C774_ZASCE</name>
<feature type="domain" description="GH18" evidence="11">
    <location>
        <begin position="39"/>
        <end position="328"/>
    </location>
</feature>
<keyword evidence="13" id="KW-1185">Reference proteome</keyword>
<dbReference type="Gene3D" id="3.20.20.80">
    <property type="entry name" value="Glycosidases"/>
    <property type="match status" value="1"/>
</dbReference>
<dbReference type="RefSeq" id="XP_033663784.1">
    <property type="nucleotide sequence ID" value="XM_033818019.1"/>
</dbReference>
<dbReference type="GO" id="GO:0008843">
    <property type="term" value="F:endochitinase activity"/>
    <property type="evidence" value="ECO:0007669"/>
    <property type="project" value="UniProtKB-EC"/>
</dbReference>
<dbReference type="InterPro" id="IPR017853">
    <property type="entry name" value="GH"/>
</dbReference>
<dbReference type="PROSITE" id="PS01095">
    <property type="entry name" value="GH18_1"/>
    <property type="match status" value="1"/>
</dbReference>
<dbReference type="InterPro" id="IPR050542">
    <property type="entry name" value="Glycosyl_Hydrlase18_Chitinase"/>
</dbReference>
<dbReference type="GO" id="GO:0006032">
    <property type="term" value="P:chitin catabolic process"/>
    <property type="evidence" value="ECO:0007669"/>
    <property type="project" value="UniProtKB-KW"/>
</dbReference>
<reference evidence="12" key="1">
    <citation type="journal article" date="2020" name="Stud. Mycol.">
        <title>101 Dothideomycetes genomes: a test case for predicting lifestyles and emergence of pathogens.</title>
        <authorList>
            <person name="Haridas S."/>
            <person name="Albert R."/>
            <person name="Binder M."/>
            <person name="Bloem J."/>
            <person name="Labutti K."/>
            <person name="Salamov A."/>
            <person name="Andreopoulos B."/>
            <person name="Baker S."/>
            <person name="Barry K."/>
            <person name="Bills G."/>
            <person name="Bluhm B."/>
            <person name="Cannon C."/>
            <person name="Castanera R."/>
            <person name="Culley D."/>
            <person name="Daum C."/>
            <person name="Ezra D."/>
            <person name="Gonzalez J."/>
            <person name="Henrissat B."/>
            <person name="Kuo A."/>
            <person name="Liang C."/>
            <person name="Lipzen A."/>
            <person name="Lutzoni F."/>
            <person name="Magnuson J."/>
            <person name="Mondo S."/>
            <person name="Nolan M."/>
            <person name="Ohm R."/>
            <person name="Pangilinan J."/>
            <person name="Park H.-J."/>
            <person name="Ramirez L."/>
            <person name="Alfaro M."/>
            <person name="Sun H."/>
            <person name="Tritt A."/>
            <person name="Yoshinaga Y."/>
            <person name="Zwiers L.-H."/>
            <person name="Turgeon B."/>
            <person name="Goodwin S."/>
            <person name="Spatafora J."/>
            <person name="Crous P."/>
            <person name="Grigoriev I."/>
        </authorList>
    </citation>
    <scope>NUCLEOTIDE SEQUENCE</scope>
    <source>
        <strain evidence="12">ATCC 36951</strain>
    </source>
</reference>
<evidence type="ECO:0000256" key="5">
    <source>
        <dbReference type="ARBA" id="ARBA00023277"/>
    </source>
</evidence>
<dbReference type="Pfam" id="PF00704">
    <property type="entry name" value="Glyco_hydro_18"/>
    <property type="match status" value="1"/>
</dbReference>
<evidence type="ECO:0000256" key="2">
    <source>
        <dbReference type="ARBA" id="ARBA00012729"/>
    </source>
</evidence>
<keyword evidence="7" id="KW-0624">Polysaccharide degradation</keyword>
<sequence>MFRSLTAWLGLLSVAAALPAGLFPPDSALEKRGDGYNPPRSVVYVQTFRTTSGGQLSLLPLVQQNTKVTHIYLAAVHINDNPGDITLNDNNPNDTIWDTVWSESAQLQSQGVKVMMMLGGAAAGSYPRLCSGSNGAVNDDYYVPLANTLKYHKIDGLDLDIEEQVDVSCPLNLLRRLNQDFGTNFILTMAPVATDLQPSEYGLGGFKYSALDSQATASGKPNGKLVNWYNAQFYNGWGDSSSPVGYNAIISNGYAADRVVLGVLDSPNDGGSGWYSINTYKSTINTLKSNYANFGGDVGWEYWDAGSNDGYSDPWQWVKEIGTAIFGAATGQVNTVSTPIPYGPSPWPSLTSTLEGLGALHIEAVRALNITNGSLDGALKLLGLSDIFIISTA</sequence>
<dbReference type="PROSITE" id="PS51910">
    <property type="entry name" value="GH18_2"/>
    <property type="match status" value="1"/>
</dbReference>
<dbReference type="PANTHER" id="PTHR45708:SF60">
    <property type="entry name" value="III CHITINASE, PUTATIVE (AFU_ORTHOLOGUE AFUA_5G03850)-RELATED"/>
    <property type="match status" value="1"/>
</dbReference>
<comment type="similarity">
    <text evidence="9">Belongs to the glycosyl hydrolase 18 family.</text>
</comment>
<dbReference type="SUPFAM" id="SSF51445">
    <property type="entry name" value="(Trans)glycosidases"/>
    <property type="match status" value="1"/>
</dbReference>
<evidence type="ECO:0000256" key="4">
    <source>
        <dbReference type="ARBA" id="ARBA00023024"/>
    </source>
</evidence>
<dbReference type="InterPro" id="IPR001223">
    <property type="entry name" value="Glyco_hydro18_cat"/>
</dbReference>
<evidence type="ECO:0000256" key="9">
    <source>
        <dbReference type="RuleBase" id="RU004453"/>
    </source>
</evidence>
<dbReference type="AlphaFoldDB" id="A0A6A6C774"/>
<dbReference type="InterPro" id="IPR001579">
    <property type="entry name" value="Glyco_hydro_18_chit_AS"/>
</dbReference>
<gene>
    <name evidence="12" type="ORF">M409DRAFT_68860</name>
</gene>